<gene>
    <name evidence="2" type="ORF">SGL43_06507</name>
</gene>
<dbReference type="EMBL" id="CAKXYP010000025">
    <property type="protein sequence ID" value="CAH9419452.1"/>
    <property type="molecule type" value="Genomic_DNA"/>
</dbReference>
<keyword evidence="3" id="KW-1185">Reference proteome</keyword>
<organism evidence="2 3">
    <name type="scientific">Streptomyces globisporus</name>
    <dbReference type="NCBI Taxonomy" id="1908"/>
    <lineage>
        <taxon>Bacteria</taxon>
        <taxon>Bacillati</taxon>
        <taxon>Actinomycetota</taxon>
        <taxon>Actinomycetes</taxon>
        <taxon>Kitasatosporales</taxon>
        <taxon>Streptomycetaceae</taxon>
        <taxon>Streptomyces</taxon>
    </lineage>
</organism>
<evidence type="ECO:0000313" key="2">
    <source>
        <dbReference type="EMBL" id="CAH9419452.1"/>
    </source>
</evidence>
<accession>A0ABN8V9F7</accession>
<name>A0ABN8V9F7_STRGL</name>
<feature type="region of interest" description="Disordered" evidence="1">
    <location>
        <begin position="62"/>
        <end position="92"/>
    </location>
</feature>
<evidence type="ECO:0000256" key="1">
    <source>
        <dbReference type="SAM" id="MobiDB-lite"/>
    </source>
</evidence>
<reference evidence="2" key="1">
    <citation type="submission" date="2022-03" db="EMBL/GenBank/DDBJ databases">
        <authorList>
            <person name="Leyn A S."/>
        </authorList>
    </citation>
    <scope>NUCLEOTIDE SEQUENCE</scope>
    <source>
        <strain evidence="2">Streptomyces globisporus 4-3</strain>
    </source>
</reference>
<proteinExistence type="predicted"/>
<evidence type="ECO:0000313" key="3">
    <source>
        <dbReference type="Proteomes" id="UP001154015"/>
    </source>
</evidence>
<dbReference type="Proteomes" id="UP001154015">
    <property type="component" value="Unassembled WGS sequence"/>
</dbReference>
<protein>
    <submittedName>
        <fullName evidence="2">Uncharacterized protein</fullName>
    </submittedName>
</protein>
<sequence>MADRPLSDPSFRLPAVANPSENLIELCRAAVEAERVATSEPYTQEGWAAWMEAAETFQAAVTAEAGQEPKQSRLGLEQAAKKAVLHPEPDGE</sequence>
<comment type="caution">
    <text evidence="2">The sequence shown here is derived from an EMBL/GenBank/DDBJ whole genome shotgun (WGS) entry which is preliminary data.</text>
</comment>